<dbReference type="KEGG" id="crq:GCK72_000486"/>
<evidence type="ECO:0000313" key="1">
    <source>
        <dbReference type="EMBL" id="KAF1768673.1"/>
    </source>
</evidence>
<dbReference type="Proteomes" id="UP000483820">
    <property type="component" value="Chromosome I"/>
</dbReference>
<dbReference type="CTD" id="78773103"/>
<dbReference type="AlphaFoldDB" id="A0A6A5HQZ3"/>
<name>A0A6A5HQZ3_CAERE</name>
<dbReference type="EMBL" id="WUAV01000001">
    <property type="protein sequence ID" value="KAF1768673.1"/>
    <property type="molecule type" value="Genomic_DNA"/>
</dbReference>
<organism evidence="1 2">
    <name type="scientific">Caenorhabditis remanei</name>
    <name type="common">Caenorhabditis vulgaris</name>
    <dbReference type="NCBI Taxonomy" id="31234"/>
    <lineage>
        <taxon>Eukaryota</taxon>
        <taxon>Metazoa</taxon>
        <taxon>Ecdysozoa</taxon>
        <taxon>Nematoda</taxon>
        <taxon>Chromadorea</taxon>
        <taxon>Rhabditida</taxon>
        <taxon>Rhabditina</taxon>
        <taxon>Rhabditomorpha</taxon>
        <taxon>Rhabditoidea</taxon>
        <taxon>Rhabditidae</taxon>
        <taxon>Peloderinae</taxon>
        <taxon>Caenorhabditis</taxon>
    </lineage>
</organism>
<proteinExistence type="predicted"/>
<dbReference type="RefSeq" id="XP_053591165.1">
    <property type="nucleotide sequence ID" value="XM_053722520.1"/>
</dbReference>
<reference evidence="1 2" key="1">
    <citation type="submission" date="2019-12" db="EMBL/GenBank/DDBJ databases">
        <title>Chromosome-level assembly of the Caenorhabditis remanei genome.</title>
        <authorList>
            <person name="Teterina A.A."/>
            <person name="Willis J.H."/>
            <person name="Phillips P.C."/>
        </authorList>
    </citation>
    <scope>NUCLEOTIDE SEQUENCE [LARGE SCALE GENOMIC DNA]</scope>
    <source>
        <strain evidence="1 2">PX506</strain>
        <tissue evidence="1">Whole organism</tissue>
    </source>
</reference>
<accession>A0A6A5HQZ3</accession>
<comment type="caution">
    <text evidence="1">The sequence shown here is derived from an EMBL/GenBank/DDBJ whole genome shotgun (WGS) entry which is preliminary data.</text>
</comment>
<sequence length="69" mass="7687">MENEKETGTTLVCKGYPGDPNDEIVTKLRNEFREILSELIGVNDQFPNGTPGFSIPLNSSSKILVYGRR</sequence>
<dbReference type="GeneID" id="78773103"/>
<evidence type="ECO:0000313" key="2">
    <source>
        <dbReference type="Proteomes" id="UP000483820"/>
    </source>
</evidence>
<gene>
    <name evidence="1" type="ORF">GCK72_000486</name>
</gene>
<protein>
    <submittedName>
        <fullName evidence="1">Uncharacterized protein</fullName>
    </submittedName>
</protein>